<evidence type="ECO:0008006" key="4">
    <source>
        <dbReference type="Google" id="ProtNLM"/>
    </source>
</evidence>
<keyword evidence="1" id="KW-1133">Transmembrane helix</keyword>
<keyword evidence="3" id="KW-1185">Reference proteome</keyword>
<dbReference type="EMBL" id="CAJRAU010000001">
    <property type="protein sequence ID" value="CAG5067340.1"/>
    <property type="molecule type" value="Genomic_DNA"/>
</dbReference>
<evidence type="ECO:0000313" key="2">
    <source>
        <dbReference type="EMBL" id="CAG5067340.1"/>
    </source>
</evidence>
<protein>
    <recommendedName>
        <fullName evidence="4">Outer membrane protein beta-barrel domain-containing protein</fullName>
    </recommendedName>
</protein>
<organism evidence="2 3">
    <name type="scientific">Dyadobacter linearis</name>
    <dbReference type="NCBI Taxonomy" id="2823330"/>
    <lineage>
        <taxon>Bacteria</taxon>
        <taxon>Pseudomonadati</taxon>
        <taxon>Bacteroidota</taxon>
        <taxon>Cytophagia</taxon>
        <taxon>Cytophagales</taxon>
        <taxon>Spirosomataceae</taxon>
        <taxon>Dyadobacter</taxon>
    </lineage>
</organism>
<evidence type="ECO:0000313" key="3">
    <source>
        <dbReference type="Proteomes" id="UP000679725"/>
    </source>
</evidence>
<gene>
    <name evidence="2" type="ORF">DYBT9623_00060</name>
</gene>
<reference evidence="2 3" key="1">
    <citation type="submission" date="2021-04" db="EMBL/GenBank/DDBJ databases">
        <authorList>
            <person name="Rodrigo-Torres L."/>
            <person name="Arahal R. D."/>
            <person name="Lucena T."/>
        </authorList>
    </citation>
    <scope>NUCLEOTIDE SEQUENCE [LARGE SCALE GENOMIC DNA]</scope>
    <source>
        <strain evidence="2 3">CECT 9623</strain>
    </source>
</reference>
<dbReference type="Proteomes" id="UP000679725">
    <property type="component" value="Unassembled WGS sequence"/>
</dbReference>
<keyword evidence="1" id="KW-0812">Transmembrane</keyword>
<comment type="caution">
    <text evidence="2">The sequence shown here is derived from an EMBL/GenBank/DDBJ whole genome shotgun (WGS) entry which is preliminary data.</text>
</comment>
<evidence type="ECO:0000256" key="1">
    <source>
        <dbReference type="SAM" id="Phobius"/>
    </source>
</evidence>
<name>A0ABM8UJD3_9BACT</name>
<sequence length="426" mass="47481">MKSPENHTDDGLRDALKRRFDDFEMKPDPMLKKNIFAALRVWQKDKNFQRNWIVFLTLAILFTGTLFHRSSRNPVVKEMPHSAKVNTNRLPEAEKPALAAAAIETKHIAENRVAAKSVGLVEKSSIVKQTGPVASVEVQHNLETNRNVAVPSERTIDPIPDLPGRENSNAREAVDKELINEDPGSKVEENLALLDNLPAHFASPLMQVPEPVLPDSSYFVKPKTANHGWTILAGVTPVKTFQVLNVISNPGFIYRNFQFPRSASLETLGYKLNAGIGKNGFEFLISYSHYRQSVRYEQAGDEFEILPGGTNDAQVRRKFTAVNSDRTLRLVGLGVRKQFVPRAPAFRDFYASIGTELSTELTQGGTMAWLNAGIGRQVVVGKSGTLQVGPYFEYGFTKLLSREGAFQVKPYQVGLSIILKNSFKDR</sequence>
<feature type="transmembrane region" description="Helical" evidence="1">
    <location>
        <begin position="52"/>
        <end position="70"/>
    </location>
</feature>
<proteinExistence type="predicted"/>
<keyword evidence="1" id="KW-0472">Membrane</keyword>
<dbReference type="RefSeq" id="WP_215231526.1">
    <property type="nucleotide sequence ID" value="NZ_CAJRAU010000001.1"/>
</dbReference>
<accession>A0ABM8UJD3</accession>